<dbReference type="GO" id="GO:0055085">
    <property type="term" value="P:transmembrane transport"/>
    <property type="evidence" value="ECO:0007669"/>
    <property type="project" value="InterPro"/>
</dbReference>
<dbReference type="Pfam" id="PF00950">
    <property type="entry name" value="ABC-3"/>
    <property type="match status" value="1"/>
</dbReference>
<evidence type="ECO:0000256" key="2">
    <source>
        <dbReference type="ARBA" id="ARBA00008034"/>
    </source>
</evidence>
<evidence type="ECO:0000256" key="7">
    <source>
        <dbReference type="SAM" id="Phobius"/>
    </source>
</evidence>
<keyword evidence="4 7" id="KW-1133">Transmembrane helix</keyword>
<gene>
    <name evidence="8" type="ordered locus">Deima_2491</name>
</gene>
<feature type="transmembrane region" description="Helical" evidence="7">
    <location>
        <begin position="226"/>
        <end position="244"/>
    </location>
</feature>
<dbReference type="STRING" id="709986.Deima_2491"/>
<dbReference type="SUPFAM" id="SSF81345">
    <property type="entry name" value="ABC transporter involved in vitamin B12 uptake, BtuC"/>
    <property type="match status" value="1"/>
</dbReference>
<feature type="transmembrane region" description="Helical" evidence="7">
    <location>
        <begin position="138"/>
        <end position="157"/>
    </location>
</feature>
<dbReference type="EMBL" id="CP002454">
    <property type="protein sequence ID" value="ADV68126.1"/>
    <property type="molecule type" value="Genomic_DNA"/>
</dbReference>
<proteinExistence type="inferred from homology"/>
<dbReference type="KEGG" id="dmr:Deima_2491"/>
<evidence type="ECO:0000256" key="1">
    <source>
        <dbReference type="ARBA" id="ARBA00004141"/>
    </source>
</evidence>
<dbReference type="InterPro" id="IPR037294">
    <property type="entry name" value="ABC_BtuC-like"/>
</dbReference>
<evidence type="ECO:0000313" key="9">
    <source>
        <dbReference type="Proteomes" id="UP000008635"/>
    </source>
</evidence>
<protein>
    <submittedName>
        <fullName evidence="8">ABC-type transporter, integral membrane subunit</fullName>
    </submittedName>
</protein>
<sequence length="279" mass="28915" precursor="true">MLHAALHAVTDPLTFEFFTRALIGVVLVSVLCAMVGAYVVLRGLSYIGDAMSHAVFPGIVGAYLLHANLLIGAILASILTSLGIGYVTQRSGLRQDSAIGIVFVGMFALGVTLLSRADGGSRDLASFLVGNPLGVSGADLTLAAVVTGVVALVLLGVQKELLLVSFDPTEARAIGLPVRRLNNLLLILIGLVVVLTIQLVGTTLSVSMLITSSASARLLTTSLKRMMVLAAVLGSVGGAAGLYASYYLDLAPGATIVLTNTAVFLLSLMFRRRDQAPAP</sequence>
<dbReference type="RefSeq" id="WP_013557631.1">
    <property type="nucleotide sequence ID" value="NC_014958.1"/>
</dbReference>
<dbReference type="GO" id="GO:0071281">
    <property type="term" value="P:cellular response to iron ion"/>
    <property type="evidence" value="ECO:0007669"/>
    <property type="project" value="UniProtKB-ARBA"/>
</dbReference>
<dbReference type="GO" id="GO:0043190">
    <property type="term" value="C:ATP-binding cassette (ABC) transporter complex"/>
    <property type="evidence" value="ECO:0007669"/>
    <property type="project" value="InterPro"/>
</dbReference>
<reference evidence="8 9" key="1">
    <citation type="journal article" date="2011" name="Stand. Genomic Sci.">
        <title>Complete genome sequence of Deinococcus maricopensis type strain (LB-34).</title>
        <authorList>
            <person name="Pukall R."/>
            <person name="Zeytun A."/>
            <person name="Lucas S."/>
            <person name="Lapidus A."/>
            <person name="Hammon N."/>
            <person name="Deshpande S."/>
            <person name="Nolan M."/>
            <person name="Cheng J.F."/>
            <person name="Pitluck S."/>
            <person name="Liolios K."/>
            <person name="Pagani I."/>
            <person name="Mikhailova N."/>
            <person name="Ivanova N."/>
            <person name="Mavromatis K."/>
            <person name="Pati A."/>
            <person name="Tapia R."/>
            <person name="Han C."/>
            <person name="Goodwin L."/>
            <person name="Chen A."/>
            <person name="Palaniappan K."/>
            <person name="Land M."/>
            <person name="Hauser L."/>
            <person name="Chang Y.J."/>
            <person name="Jeffries C.D."/>
            <person name="Brambilla E.M."/>
            <person name="Rohde M."/>
            <person name="Goker M."/>
            <person name="Detter J.C."/>
            <person name="Woyke T."/>
            <person name="Bristow J."/>
            <person name="Eisen J.A."/>
            <person name="Markowitz V."/>
            <person name="Hugenholtz P."/>
            <person name="Kyrpides N.C."/>
            <person name="Klenk H.P."/>
        </authorList>
    </citation>
    <scope>NUCLEOTIDE SEQUENCE [LARGE SCALE GENOMIC DNA]</scope>
    <source>
        <strain evidence="9">DSM 21211 / LMG 22137 / NRRL B-23946 / LB-34</strain>
    </source>
</reference>
<dbReference type="InterPro" id="IPR001626">
    <property type="entry name" value="ABC_TroCD"/>
</dbReference>
<feature type="transmembrane region" description="Helical" evidence="7">
    <location>
        <begin position="250"/>
        <end position="270"/>
    </location>
</feature>
<keyword evidence="5 7" id="KW-0472">Membrane</keyword>
<feature type="transmembrane region" description="Helical" evidence="7">
    <location>
        <begin position="62"/>
        <end position="86"/>
    </location>
</feature>
<reference evidence="9" key="2">
    <citation type="submission" date="2011-01" db="EMBL/GenBank/DDBJ databases">
        <title>The complete genome of Deinococcus maricopensis DSM 21211.</title>
        <authorList>
            <consortium name="US DOE Joint Genome Institute (JGI-PGF)"/>
            <person name="Lucas S."/>
            <person name="Copeland A."/>
            <person name="Lapidus A."/>
            <person name="Goodwin L."/>
            <person name="Pitluck S."/>
            <person name="Kyrpides N."/>
            <person name="Mavromatis K."/>
            <person name="Pagani I."/>
            <person name="Ivanova N."/>
            <person name="Ovchinnikova G."/>
            <person name="Zeytun A."/>
            <person name="Detter J.C."/>
            <person name="Han C."/>
            <person name="Land M."/>
            <person name="Hauser L."/>
            <person name="Markowitz V."/>
            <person name="Cheng J.-F."/>
            <person name="Hugenholtz P."/>
            <person name="Woyke T."/>
            <person name="Wu D."/>
            <person name="Pukall R."/>
            <person name="Gehrich-Schroeter G."/>
            <person name="Brambilla E."/>
            <person name="Klenk H.-P."/>
            <person name="Eisen J.A."/>
        </authorList>
    </citation>
    <scope>NUCLEOTIDE SEQUENCE [LARGE SCALE GENOMIC DNA]</scope>
    <source>
        <strain evidence="9">DSM 21211 / LMG 22137 / NRRL B-23946 / LB-34</strain>
    </source>
</reference>
<comment type="similarity">
    <text evidence="2 6">Belongs to the ABC-3 integral membrane protein family.</text>
</comment>
<evidence type="ECO:0000256" key="6">
    <source>
        <dbReference type="RuleBase" id="RU003943"/>
    </source>
</evidence>
<organism evidence="8 9">
    <name type="scientific">Deinococcus maricopensis (strain DSM 21211 / LMG 22137 / NRRL B-23946 / LB-34)</name>
    <dbReference type="NCBI Taxonomy" id="709986"/>
    <lineage>
        <taxon>Bacteria</taxon>
        <taxon>Thermotogati</taxon>
        <taxon>Deinococcota</taxon>
        <taxon>Deinococci</taxon>
        <taxon>Deinococcales</taxon>
        <taxon>Deinococcaceae</taxon>
        <taxon>Deinococcus</taxon>
    </lineage>
</organism>
<feature type="transmembrane region" description="Helical" evidence="7">
    <location>
        <begin position="184"/>
        <end position="206"/>
    </location>
</feature>
<accession>E8UAN7</accession>
<dbReference type="HOGENOM" id="CLU_028808_4_0_0"/>
<dbReference type="PANTHER" id="PTHR30477">
    <property type="entry name" value="ABC-TRANSPORTER METAL-BINDING PROTEIN"/>
    <property type="match status" value="1"/>
</dbReference>
<dbReference type="PANTHER" id="PTHR30477:SF13">
    <property type="entry name" value="IRON TRANSPORT SYSTEM MEMBRANE PROTEIN HI_0360-RELATED"/>
    <property type="match status" value="1"/>
</dbReference>
<dbReference type="eggNOG" id="COG1108">
    <property type="taxonomic scope" value="Bacteria"/>
</dbReference>
<feature type="transmembrane region" description="Helical" evidence="7">
    <location>
        <begin position="21"/>
        <end position="41"/>
    </location>
</feature>
<dbReference type="CDD" id="cd06550">
    <property type="entry name" value="TM_ABC_iron-siderophores_like"/>
    <property type="match status" value="1"/>
</dbReference>
<keyword evidence="6" id="KW-0813">Transport</keyword>
<evidence type="ECO:0000256" key="4">
    <source>
        <dbReference type="ARBA" id="ARBA00022989"/>
    </source>
</evidence>
<comment type="subcellular location">
    <subcellularLocation>
        <location evidence="6">Cell membrane</location>
        <topology evidence="6">Multi-pass membrane protein</topology>
    </subcellularLocation>
    <subcellularLocation>
        <location evidence="1">Membrane</location>
        <topology evidence="1">Multi-pass membrane protein</topology>
    </subcellularLocation>
</comment>
<keyword evidence="3 6" id="KW-0812">Transmembrane</keyword>
<feature type="transmembrane region" description="Helical" evidence="7">
    <location>
        <begin position="98"/>
        <end position="117"/>
    </location>
</feature>
<dbReference type="Gene3D" id="1.10.3470.10">
    <property type="entry name" value="ABC transporter involved in vitamin B12 uptake, BtuC"/>
    <property type="match status" value="1"/>
</dbReference>
<keyword evidence="9" id="KW-1185">Reference proteome</keyword>
<evidence type="ECO:0000313" key="8">
    <source>
        <dbReference type="EMBL" id="ADV68126.1"/>
    </source>
</evidence>
<evidence type="ECO:0000256" key="5">
    <source>
        <dbReference type="ARBA" id="ARBA00023136"/>
    </source>
</evidence>
<name>E8UAN7_DEIML</name>
<dbReference type="GO" id="GO:0010043">
    <property type="term" value="P:response to zinc ion"/>
    <property type="evidence" value="ECO:0007669"/>
    <property type="project" value="TreeGrafter"/>
</dbReference>
<dbReference type="Proteomes" id="UP000008635">
    <property type="component" value="Chromosome"/>
</dbReference>
<dbReference type="FunFam" id="1.10.3470.10:FF:000003">
    <property type="entry name" value="Iron ABC transporter permease SitD"/>
    <property type="match status" value="1"/>
</dbReference>
<evidence type="ECO:0000256" key="3">
    <source>
        <dbReference type="ARBA" id="ARBA00022692"/>
    </source>
</evidence>
<dbReference type="AlphaFoldDB" id="E8UAN7"/>